<organism evidence="4 5">
    <name type="scientific">Sinosporangium album</name>
    <dbReference type="NCBI Taxonomy" id="504805"/>
    <lineage>
        <taxon>Bacteria</taxon>
        <taxon>Bacillati</taxon>
        <taxon>Actinomycetota</taxon>
        <taxon>Actinomycetes</taxon>
        <taxon>Streptosporangiales</taxon>
        <taxon>Streptosporangiaceae</taxon>
        <taxon>Sinosporangium</taxon>
    </lineage>
</organism>
<dbReference type="GO" id="GO:0006152">
    <property type="term" value="P:purine nucleoside catabolic process"/>
    <property type="evidence" value="ECO:0007669"/>
    <property type="project" value="TreeGrafter"/>
</dbReference>
<accession>A0A1G8BJJ8</accession>
<proteinExistence type="predicted"/>
<dbReference type="CDD" id="cd01285">
    <property type="entry name" value="nucleoside_deaminase"/>
    <property type="match status" value="1"/>
</dbReference>
<keyword evidence="5" id="KW-1185">Reference proteome</keyword>
<dbReference type="Gene3D" id="3.40.140.10">
    <property type="entry name" value="Cytidine Deaminase, domain 2"/>
    <property type="match status" value="1"/>
</dbReference>
<dbReference type="PANTHER" id="PTHR11079:SF161">
    <property type="entry name" value="CMP_DCMP-TYPE DEAMINASE DOMAIN-CONTAINING PROTEIN"/>
    <property type="match status" value="1"/>
</dbReference>
<dbReference type="STRING" id="504805.SAMN05421505_11464"/>
<gene>
    <name evidence="4" type="ORF">SAMN05421505_11464</name>
</gene>
<feature type="domain" description="CMP/dCMP-type deaminase" evidence="3">
    <location>
        <begin position="1"/>
        <end position="127"/>
    </location>
</feature>
<keyword evidence="2" id="KW-0862">Zinc</keyword>
<dbReference type="InterPro" id="IPR016193">
    <property type="entry name" value="Cytidine_deaminase-like"/>
</dbReference>
<evidence type="ECO:0000256" key="1">
    <source>
        <dbReference type="ARBA" id="ARBA00022723"/>
    </source>
</evidence>
<dbReference type="InterPro" id="IPR016192">
    <property type="entry name" value="APOBEC/CMP_deaminase_Zn-bd"/>
</dbReference>
<dbReference type="PANTHER" id="PTHR11079">
    <property type="entry name" value="CYTOSINE DEAMINASE FAMILY MEMBER"/>
    <property type="match status" value="1"/>
</dbReference>
<dbReference type="AlphaFoldDB" id="A0A1G8BJJ8"/>
<dbReference type="OrthoDB" id="9802676at2"/>
<sequence>MELIEQTIALARRNVDDGGRPFACIIARGDEVLAASPNLVAQTHDPTAHAEVVAIREACRKLGTEHLVGCDVYVMAHPCPMCLGALYYASPDRVLFLTTRAAYSHHYTDDRKYFTLSTFYEEFSKPWQSRNLPMIHVEDERALDVYRRWEALNDASKHAGRRGADTVPTTLVSEP</sequence>
<evidence type="ECO:0000256" key="2">
    <source>
        <dbReference type="ARBA" id="ARBA00022833"/>
    </source>
</evidence>
<dbReference type="Proteomes" id="UP000198923">
    <property type="component" value="Unassembled WGS sequence"/>
</dbReference>
<dbReference type="PROSITE" id="PS00903">
    <property type="entry name" value="CYT_DCMP_DEAMINASES_1"/>
    <property type="match status" value="1"/>
</dbReference>
<evidence type="ECO:0000313" key="4">
    <source>
        <dbReference type="EMBL" id="SDH33311.1"/>
    </source>
</evidence>
<dbReference type="SUPFAM" id="SSF53927">
    <property type="entry name" value="Cytidine deaminase-like"/>
    <property type="match status" value="1"/>
</dbReference>
<keyword evidence="1" id="KW-0479">Metal-binding</keyword>
<dbReference type="EMBL" id="FNCN01000014">
    <property type="protein sequence ID" value="SDH33311.1"/>
    <property type="molecule type" value="Genomic_DNA"/>
</dbReference>
<dbReference type="PROSITE" id="PS51747">
    <property type="entry name" value="CYT_DCMP_DEAMINASES_2"/>
    <property type="match status" value="1"/>
</dbReference>
<dbReference type="GO" id="GO:0008270">
    <property type="term" value="F:zinc ion binding"/>
    <property type="evidence" value="ECO:0007669"/>
    <property type="project" value="InterPro"/>
</dbReference>
<evidence type="ECO:0000313" key="5">
    <source>
        <dbReference type="Proteomes" id="UP000198923"/>
    </source>
</evidence>
<dbReference type="GO" id="GO:0047974">
    <property type="term" value="F:guanosine deaminase activity"/>
    <property type="evidence" value="ECO:0007669"/>
    <property type="project" value="TreeGrafter"/>
</dbReference>
<name>A0A1G8BJJ8_9ACTN</name>
<protein>
    <submittedName>
        <fullName evidence="4">Cytidine and deoxycytidylate deaminase zinc-binding region</fullName>
    </submittedName>
</protein>
<dbReference type="RefSeq" id="WP_093171381.1">
    <property type="nucleotide sequence ID" value="NZ_FNCN01000014.1"/>
</dbReference>
<evidence type="ECO:0000259" key="3">
    <source>
        <dbReference type="PROSITE" id="PS51747"/>
    </source>
</evidence>
<dbReference type="InterPro" id="IPR002125">
    <property type="entry name" value="CMP_dCMP_dom"/>
</dbReference>
<dbReference type="Pfam" id="PF00383">
    <property type="entry name" value="dCMP_cyt_deam_1"/>
    <property type="match status" value="1"/>
</dbReference>
<reference evidence="4 5" key="1">
    <citation type="submission" date="2016-10" db="EMBL/GenBank/DDBJ databases">
        <authorList>
            <person name="de Groot N.N."/>
        </authorList>
    </citation>
    <scope>NUCLEOTIDE SEQUENCE [LARGE SCALE GENOMIC DNA]</scope>
    <source>
        <strain evidence="4 5">CPCC 201354</strain>
    </source>
</reference>